<dbReference type="SUPFAM" id="SSF52540">
    <property type="entry name" value="P-loop containing nucleoside triphosphate hydrolases"/>
    <property type="match status" value="1"/>
</dbReference>
<feature type="short sequence motif" description="Q motif" evidence="5">
    <location>
        <begin position="85"/>
        <end position="113"/>
    </location>
</feature>
<dbReference type="InterPro" id="IPR027417">
    <property type="entry name" value="P-loop_NTPase"/>
</dbReference>
<keyword evidence="4" id="KW-0067">ATP-binding</keyword>
<keyword evidence="3" id="KW-0347">Helicase</keyword>
<feature type="domain" description="Helicase C-terminal" evidence="8">
    <location>
        <begin position="316"/>
        <end position="475"/>
    </location>
</feature>
<dbReference type="CDD" id="cd18787">
    <property type="entry name" value="SF2_C_DEAD"/>
    <property type="match status" value="1"/>
</dbReference>
<proteinExistence type="predicted"/>
<evidence type="ECO:0000313" key="11">
    <source>
        <dbReference type="Proteomes" id="UP000053237"/>
    </source>
</evidence>
<dbReference type="InterPro" id="IPR011545">
    <property type="entry name" value="DEAD/DEAH_box_helicase_dom"/>
</dbReference>
<dbReference type="Gene3D" id="3.40.50.300">
    <property type="entry name" value="P-loop containing nucleotide triphosphate hydrolases"/>
    <property type="match status" value="2"/>
</dbReference>
<feature type="domain" description="DEAD-box RNA helicase Q" evidence="9">
    <location>
        <begin position="85"/>
        <end position="113"/>
    </location>
</feature>
<comment type="caution">
    <text evidence="10">The sequence shown here is derived from an EMBL/GenBank/DDBJ whole genome shotgun (WGS) entry which is preliminary data.</text>
</comment>
<dbReference type="OrthoDB" id="4255at2759"/>
<dbReference type="InterPro" id="IPR044742">
    <property type="entry name" value="DEAD/DEAH_RhlB"/>
</dbReference>
<reference evidence="10 11" key="1">
    <citation type="submission" date="2012-05" db="EMBL/GenBank/DDBJ databases">
        <title>Recombination and specialization in a pathogen metapopulation.</title>
        <authorList>
            <person name="Gardiner A."/>
            <person name="Kemen E."/>
            <person name="Schultz-Larsen T."/>
            <person name="MacLean D."/>
            <person name="Van Oosterhout C."/>
            <person name="Jones J.D.G."/>
        </authorList>
    </citation>
    <scope>NUCLEOTIDE SEQUENCE [LARGE SCALE GENOMIC DNA]</scope>
    <source>
        <strain evidence="10 11">Ac Nc2</strain>
    </source>
</reference>
<evidence type="ECO:0000256" key="3">
    <source>
        <dbReference type="ARBA" id="ARBA00022806"/>
    </source>
</evidence>
<dbReference type="AlphaFoldDB" id="A0A024FVC7"/>
<dbReference type="Pfam" id="PF00271">
    <property type="entry name" value="Helicase_C"/>
    <property type="match status" value="1"/>
</dbReference>
<dbReference type="GO" id="GO:0005524">
    <property type="term" value="F:ATP binding"/>
    <property type="evidence" value="ECO:0007669"/>
    <property type="project" value="UniProtKB-KW"/>
</dbReference>
<evidence type="ECO:0000256" key="2">
    <source>
        <dbReference type="ARBA" id="ARBA00022801"/>
    </source>
</evidence>
<feature type="compositionally biased region" description="Low complexity" evidence="6">
    <location>
        <begin position="668"/>
        <end position="678"/>
    </location>
</feature>
<feature type="region of interest" description="Disordered" evidence="6">
    <location>
        <begin position="639"/>
        <end position="700"/>
    </location>
</feature>
<dbReference type="CDD" id="cd00268">
    <property type="entry name" value="DEADc"/>
    <property type="match status" value="1"/>
</dbReference>
<keyword evidence="2" id="KW-0378">Hydrolase</keyword>
<evidence type="ECO:0000256" key="4">
    <source>
        <dbReference type="ARBA" id="ARBA00022840"/>
    </source>
</evidence>
<dbReference type="GO" id="GO:0003724">
    <property type="term" value="F:RNA helicase activity"/>
    <property type="evidence" value="ECO:0007669"/>
    <property type="project" value="InterPro"/>
</dbReference>
<accession>A0A024FVC7</accession>
<evidence type="ECO:0000259" key="9">
    <source>
        <dbReference type="PROSITE" id="PS51195"/>
    </source>
</evidence>
<evidence type="ECO:0000259" key="7">
    <source>
        <dbReference type="PROSITE" id="PS51192"/>
    </source>
</evidence>
<dbReference type="InterPro" id="IPR001650">
    <property type="entry name" value="Helicase_C-like"/>
</dbReference>
<dbReference type="EMBL" id="CAIX01000433">
    <property type="protein sequence ID" value="CCI10877.1"/>
    <property type="molecule type" value="Genomic_DNA"/>
</dbReference>
<evidence type="ECO:0000256" key="5">
    <source>
        <dbReference type="PROSITE-ProRule" id="PRU00552"/>
    </source>
</evidence>
<dbReference type="STRING" id="65357.A0A024FVC7"/>
<feature type="region of interest" description="Disordered" evidence="6">
    <location>
        <begin position="605"/>
        <end position="624"/>
    </location>
</feature>
<dbReference type="Proteomes" id="UP000053237">
    <property type="component" value="Unassembled WGS sequence"/>
</dbReference>
<sequence length="700" mass="76977">MISSMRRAATRQSRSIISRGIPTTLQLSHSRQYDIKSASITQEKAYSTGTTLQSLSSSFEAFDFENDDLEELPKKRLSAEFDGKKPITEFGLSETLLSNLKKAGITDLFPVQVQSFSTMMEGVDLVGRSKTGSGKTLAFGLPIIEKLLSRSGSRRNPGALILLPTRELATQVSSELSRLSPQLKTVTIVGGVPYHTQESRIRAGVDIVVGTPGRIMDLFEKKTLSFEDVQFTVLDEADMMLKFGFQEAVETILSWVPETRQCVMWSATFPKWVTSLTKKYLKDAVTIDLVGSEEAHVPTTVSHKAINVPLNHRVVALQRILEKFASQGQSLVFTETKHEANEIANGLDGCNVQALHGDLSQGVRASTMQDFRKGIVKTLACTDIAARGLDIANVDLVVHYRLPNDRENFVHRAGRTGRAGKSGTSIVFFENQEYRDIKDLENRFKIQFAHAAAPDADDFRDSKIKEVTKRLQKVSDKSSDFLSDEATKLYEAHGIRIFSAALNLLCGFDKGNTLSVSMLTGKSNMLTIQVDGLTSVSQVSELLQSAIGVAAQRDIVSVNKKFIVDIPYSSFTQLQESLQNNNVDGVTVSRVTELPHITLPLGAERRFGSGRYGDNNSGFSGGRYGGNSSGYGGGRYGGSRSGYGGGDRGFKDRNHRRNDSGGSRNGRFRSGSSNSWDSTDSHRDSSRSGRSHKKRDSFEW</sequence>
<gene>
    <name evidence="10" type="ORF">BN9_118730</name>
</gene>
<evidence type="ECO:0008006" key="12">
    <source>
        <dbReference type="Google" id="ProtNLM"/>
    </source>
</evidence>
<organism evidence="10 11">
    <name type="scientific">Albugo candida</name>
    <dbReference type="NCBI Taxonomy" id="65357"/>
    <lineage>
        <taxon>Eukaryota</taxon>
        <taxon>Sar</taxon>
        <taxon>Stramenopiles</taxon>
        <taxon>Oomycota</taxon>
        <taxon>Peronosporomycetes</taxon>
        <taxon>Albuginales</taxon>
        <taxon>Albuginaceae</taxon>
        <taxon>Albugo</taxon>
    </lineage>
</organism>
<dbReference type="PANTHER" id="PTHR47959">
    <property type="entry name" value="ATP-DEPENDENT RNA HELICASE RHLE-RELATED"/>
    <property type="match status" value="1"/>
</dbReference>
<dbReference type="GO" id="GO:0003676">
    <property type="term" value="F:nucleic acid binding"/>
    <property type="evidence" value="ECO:0007669"/>
    <property type="project" value="InterPro"/>
</dbReference>
<dbReference type="InterPro" id="IPR014001">
    <property type="entry name" value="Helicase_ATP-bd"/>
</dbReference>
<feature type="domain" description="Helicase ATP-binding" evidence="7">
    <location>
        <begin position="116"/>
        <end position="287"/>
    </location>
</feature>
<dbReference type="PROSITE" id="PS51192">
    <property type="entry name" value="HELICASE_ATP_BIND_1"/>
    <property type="match status" value="1"/>
</dbReference>
<dbReference type="SMART" id="SM00487">
    <property type="entry name" value="DEXDc"/>
    <property type="match status" value="1"/>
</dbReference>
<dbReference type="Pfam" id="PF00270">
    <property type="entry name" value="DEAD"/>
    <property type="match status" value="1"/>
</dbReference>
<protein>
    <recommendedName>
        <fullName evidence="12">RNA helicase</fullName>
    </recommendedName>
</protein>
<dbReference type="InterPro" id="IPR050079">
    <property type="entry name" value="DEAD_box_RNA_helicase"/>
</dbReference>
<evidence type="ECO:0000313" key="10">
    <source>
        <dbReference type="EMBL" id="CCI10877.1"/>
    </source>
</evidence>
<dbReference type="PANTHER" id="PTHR47959:SF1">
    <property type="entry name" value="ATP-DEPENDENT RNA HELICASE DBPA"/>
    <property type="match status" value="1"/>
</dbReference>
<dbReference type="GO" id="GO:0005829">
    <property type="term" value="C:cytosol"/>
    <property type="evidence" value="ECO:0007669"/>
    <property type="project" value="TreeGrafter"/>
</dbReference>
<dbReference type="GO" id="GO:0016787">
    <property type="term" value="F:hydrolase activity"/>
    <property type="evidence" value="ECO:0007669"/>
    <property type="project" value="UniProtKB-KW"/>
</dbReference>
<feature type="compositionally biased region" description="Basic residues" evidence="6">
    <location>
        <begin position="689"/>
        <end position="700"/>
    </location>
</feature>
<dbReference type="SMART" id="SM00490">
    <property type="entry name" value="HELICc"/>
    <property type="match status" value="1"/>
</dbReference>
<dbReference type="PROSITE" id="PS51194">
    <property type="entry name" value="HELICASE_CTER"/>
    <property type="match status" value="1"/>
</dbReference>
<keyword evidence="1" id="KW-0547">Nucleotide-binding</keyword>
<dbReference type="InParanoid" id="A0A024FVC7"/>
<dbReference type="PROSITE" id="PS51195">
    <property type="entry name" value="Q_MOTIF"/>
    <property type="match status" value="1"/>
</dbReference>
<evidence type="ECO:0000256" key="6">
    <source>
        <dbReference type="SAM" id="MobiDB-lite"/>
    </source>
</evidence>
<evidence type="ECO:0000256" key="1">
    <source>
        <dbReference type="ARBA" id="ARBA00022741"/>
    </source>
</evidence>
<evidence type="ECO:0000259" key="8">
    <source>
        <dbReference type="PROSITE" id="PS51194"/>
    </source>
</evidence>
<dbReference type="InterPro" id="IPR014014">
    <property type="entry name" value="RNA_helicase_DEAD_Q_motif"/>
</dbReference>
<name>A0A024FVC7_9STRA</name>
<keyword evidence="11" id="KW-1185">Reference proteome</keyword>